<evidence type="ECO:0000313" key="6">
    <source>
        <dbReference type="Proteomes" id="UP000063789"/>
    </source>
</evidence>
<gene>
    <name evidence="5" type="ORF">ACH46_05060</name>
</gene>
<dbReference type="SUPFAM" id="SSF46689">
    <property type="entry name" value="Homeodomain-like"/>
    <property type="match status" value="1"/>
</dbReference>
<reference evidence="6" key="1">
    <citation type="submission" date="2015-06" db="EMBL/GenBank/DDBJ databases">
        <title>Complete genome sequence and metabolic analysis of phthalate degradation pathway in Gordonia sp. QH-11.</title>
        <authorList>
            <person name="Jin D."/>
            <person name="Kong X."/>
            <person name="Bai Z."/>
        </authorList>
    </citation>
    <scope>NUCLEOTIDE SEQUENCE [LARGE SCALE GENOMIC DNA]</scope>
    <source>
        <strain evidence="6">QH-11</strain>
    </source>
</reference>
<evidence type="ECO:0000256" key="1">
    <source>
        <dbReference type="ARBA" id="ARBA00023125"/>
    </source>
</evidence>
<dbReference type="STRING" id="1136941.ACH46_05060"/>
<evidence type="ECO:0000256" key="3">
    <source>
        <dbReference type="SAM" id="MobiDB-lite"/>
    </source>
</evidence>
<feature type="DNA-binding region" description="H-T-H motif" evidence="2">
    <location>
        <begin position="38"/>
        <end position="57"/>
    </location>
</feature>
<dbReference type="InterPro" id="IPR050109">
    <property type="entry name" value="HTH-type_TetR-like_transc_reg"/>
</dbReference>
<dbReference type="OrthoDB" id="1669699at2"/>
<dbReference type="PATRIC" id="fig|1136941.3.peg.1035"/>
<dbReference type="InterPro" id="IPR036271">
    <property type="entry name" value="Tet_transcr_reg_TetR-rel_C_sf"/>
</dbReference>
<organism evidence="5 6">
    <name type="scientific">Gordonia phthalatica</name>
    <dbReference type="NCBI Taxonomy" id="1136941"/>
    <lineage>
        <taxon>Bacteria</taxon>
        <taxon>Bacillati</taxon>
        <taxon>Actinomycetota</taxon>
        <taxon>Actinomycetes</taxon>
        <taxon>Mycobacteriales</taxon>
        <taxon>Gordoniaceae</taxon>
        <taxon>Gordonia</taxon>
    </lineage>
</organism>
<dbReference type="InterPro" id="IPR009057">
    <property type="entry name" value="Homeodomain-like_sf"/>
</dbReference>
<feature type="domain" description="HTH tetR-type" evidence="4">
    <location>
        <begin position="15"/>
        <end position="75"/>
    </location>
</feature>
<evidence type="ECO:0000256" key="2">
    <source>
        <dbReference type="PROSITE-ProRule" id="PRU00335"/>
    </source>
</evidence>
<dbReference type="PANTHER" id="PTHR30055">
    <property type="entry name" value="HTH-TYPE TRANSCRIPTIONAL REGULATOR RUTR"/>
    <property type="match status" value="1"/>
</dbReference>
<dbReference type="AlphaFoldDB" id="A0A0N7FUC8"/>
<dbReference type="PRINTS" id="PR00455">
    <property type="entry name" value="HTHTETR"/>
</dbReference>
<dbReference type="Proteomes" id="UP000063789">
    <property type="component" value="Chromosome"/>
</dbReference>
<evidence type="ECO:0000313" key="5">
    <source>
        <dbReference type="EMBL" id="ALG83999.1"/>
    </source>
</evidence>
<dbReference type="PROSITE" id="PS50977">
    <property type="entry name" value="HTH_TETR_2"/>
    <property type="match status" value="1"/>
</dbReference>
<feature type="region of interest" description="Disordered" evidence="3">
    <location>
        <begin position="1"/>
        <end position="20"/>
    </location>
</feature>
<proteinExistence type="predicted"/>
<dbReference type="Pfam" id="PF17932">
    <property type="entry name" value="TetR_C_24"/>
    <property type="match status" value="1"/>
</dbReference>
<keyword evidence="1 2" id="KW-0238">DNA-binding</keyword>
<reference evidence="5 6" key="2">
    <citation type="journal article" date="2017" name="Int. J. Syst. Evol. Microbiol.">
        <title>Gordonia phthalatica sp. nov., a di-n-butyl phthalate-degrading bacterium isolated from activated sludge.</title>
        <authorList>
            <person name="Jin D."/>
            <person name="Kong X."/>
            <person name="Jia M."/>
            <person name="Yu X."/>
            <person name="Wang X."/>
            <person name="Zhuang X."/>
            <person name="Deng Y."/>
            <person name="Bai Z."/>
        </authorList>
    </citation>
    <scope>NUCLEOTIDE SEQUENCE [LARGE SCALE GENOMIC DNA]</scope>
    <source>
        <strain evidence="5 6">QH-11</strain>
    </source>
</reference>
<dbReference type="Pfam" id="PF00440">
    <property type="entry name" value="TetR_N"/>
    <property type="match status" value="1"/>
</dbReference>
<dbReference type="RefSeq" id="WP_062391963.1">
    <property type="nucleotide sequence ID" value="NZ_CP011853.1"/>
</dbReference>
<dbReference type="GO" id="GO:0003700">
    <property type="term" value="F:DNA-binding transcription factor activity"/>
    <property type="evidence" value="ECO:0007669"/>
    <property type="project" value="TreeGrafter"/>
</dbReference>
<keyword evidence="6" id="KW-1185">Reference proteome</keyword>
<dbReference type="SUPFAM" id="SSF48498">
    <property type="entry name" value="Tetracyclin repressor-like, C-terminal domain"/>
    <property type="match status" value="1"/>
</dbReference>
<dbReference type="InterPro" id="IPR001647">
    <property type="entry name" value="HTH_TetR"/>
</dbReference>
<dbReference type="InterPro" id="IPR041490">
    <property type="entry name" value="KstR2_TetR_C"/>
</dbReference>
<dbReference type="EMBL" id="CP011853">
    <property type="protein sequence ID" value="ALG83999.1"/>
    <property type="molecule type" value="Genomic_DNA"/>
</dbReference>
<name>A0A0N7FUC8_9ACTN</name>
<feature type="compositionally biased region" description="Polar residues" evidence="3">
    <location>
        <begin position="1"/>
        <end position="14"/>
    </location>
</feature>
<protein>
    <submittedName>
        <fullName evidence="5">TetR family transcriptional regulator</fullName>
    </submittedName>
</protein>
<dbReference type="PANTHER" id="PTHR30055:SF200">
    <property type="entry name" value="HTH-TYPE TRANSCRIPTIONAL REPRESSOR BDCR"/>
    <property type="match status" value="1"/>
</dbReference>
<evidence type="ECO:0000259" key="4">
    <source>
        <dbReference type="PROSITE" id="PS50977"/>
    </source>
</evidence>
<dbReference type="KEGG" id="goq:ACH46_05060"/>
<dbReference type="GO" id="GO:0000976">
    <property type="term" value="F:transcription cis-regulatory region binding"/>
    <property type="evidence" value="ECO:0007669"/>
    <property type="project" value="TreeGrafter"/>
</dbReference>
<accession>A0A0N7FUC8</accession>
<dbReference type="Gene3D" id="1.10.357.10">
    <property type="entry name" value="Tetracycline Repressor, domain 2"/>
    <property type="match status" value="1"/>
</dbReference>
<sequence length="203" mass="22153">MSHDSAQVDPTSKSEQTKKRLREGAMASFSELGFHGTSTRHIATAAGMSSAAVYVHYKSKEELLYRISKFGHEAILAVVREGAASSDDPAQQLRAYAFALAKYHAQEHVSARVVNYELGALEPDHHAEIIALRKELDNVIDAILQRGLDRGVFHTAKPRMAAVAIVGSCIDIARWYRDGGSWTPDDVGEFYADSALRIAGATP</sequence>